<keyword evidence="3" id="KW-1185">Reference proteome</keyword>
<accession>A0AAE1B806</accession>
<reference evidence="2" key="1">
    <citation type="journal article" date="2023" name="G3 (Bethesda)">
        <title>A reference genome for the long-term kleptoplast-retaining sea slug Elysia crispata morphotype clarki.</title>
        <authorList>
            <person name="Eastman K.E."/>
            <person name="Pendleton A.L."/>
            <person name="Shaikh M.A."/>
            <person name="Suttiyut T."/>
            <person name="Ogas R."/>
            <person name="Tomko P."/>
            <person name="Gavelis G."/>
            <person name="Widhalm J.R."/>
            <person name="Wisecaver J.H."/>
        </authorList>
    </citation>
    <scope>NUCLEOTIDE SEQUENCE</scope>
    <source>
        <strain evidence="2">ECLA1</strain>
    </source>
</reference>
<dbReference type="EMBL" id="JAWDGP010000307">
    <property type="protein sequence ID" value="KAK3801504.1"/>
    <property type="molecule type" value="Genomic_DNA"/>
</dbReference>
<name>A0AAE1B806_9GAST</name>
<evidence type="ECO:0000256" key="1">
    <source>
        <dbReference type="SAM" id="MobiDB-lite"/>
    </source>
</evidence>
<dbReference type="Proteomes" id="UP001283361">
    <property type="component" value="Unassembled WGS sequence"/>
</dbReference>
<organism evidence="2 3">
    <name type="scientific">Elysia crispata</name>
    <name type="common">lettuce slug</name>
    <dbReference type="NCBI Taxonomy" id="231223"/>
    <lineage>
        <taxon>Eukaryota</taxon>
        <taxon>Metazoa</taxon>
        <taxon>Spiralia</taxon>
        <taxon>Lophotrochozoa</taxon>
        <taxon>Mollusca</taxon>
        <taxon>Gastropoda</taxon>
        <taxon>Heterobranchia</taxon>
        <taxon>Euthyneura</taxon>
        <taxon>Panpulmonata</taxon>
        <taxon>Sacoglossa</taxon>
        <taxon>Placobranchoidea</taxon>
        <taxon>Plakobranchidae</taxon>
        <taxon>Elysia</taxon>
    </lineage>
</organism>
<comment type="caution">
    <text evidence="2">The sequence shown here is derived from an EMBL/GenBank/DDBJ whole genome shotgun (WGS) entry which is preliminary data.</text>
</comment>
<feature type="region of interest" description="Disordered" evidence="1">
    <location>
        <begin position="51"/>
        <end position="108"/>
    </location>
</feature>
<evidence type="ECO:0000313" key="2">
    <source>
        <dbReference type="EMBL" id="KAK3801504.1"/>
    </source>
</evidence>
<dbReference type="AlphaFoldDB" id="A0AAE1B806"/>
<proteinExistence type="predicted"/>
<evidence type="ECO:0000313" key="3">
    <source>
        <dbReference type="Proteomes" id="UP001283361"/>
    </source>
</evidence>
<gene>
    <name evidence="2" type="ORF">RRG08_020962</name>
</gene>
<sequence>MEEQCLQKANPIVSTILQIQLTAIRFEESVWVQSKCGDLWETGSSRRYKLSQRIQGGGREPVSSRGLTPSGPREALQWPAINTARPGLGRSRGFSSLPSRPQEILQGG</sequence>
<protein>
    <submittedName>
        <fullName evidence="2">Uncharacterized protein</fullName>
    </submittedName>
</protein>